<dbReference type="EMBL" id="GGEC01090564">
    <property type="protein sequence ID" value="MBX71048.1"/>
    <property type="molecule type" value="Transcribed_RNA"/>
</dbReference>
<protein>
    <submittedName>
        <fullName evidence="1">Uncharacterized protein</fullName>
    </submittedName>
</protein>
<dbReference type="AlphaFoldDB" id="A0A2P2QVR6"/>
<proteinExistence type="predicted"/>
<accession>A0A2P2QVR6</accession>
<evidence type="ECO:0000313" key="1">
    <source>
        <dbReference type="EMBL" id="MBX71048.1"/>
    </source>
</evidence>
<name>A0A2P2QVR6_RHIMU</name>
<reference evidence="1" key="1">
    <citation type="submission" date="2018-02" db="EMBL/GenBank/DDBJ databases">
        <title>Rhizophora mucronata_Transcriptome.</title>
        <authorList>
            <person name="Meera S.P."/>
            <person name="Sreeshan A."/>
            <person name="Augustine A."/>
        </authorList>
    </citation>
    <scope>NUCLEOTIDE SEQUENCE</scope>
    <source>
        <tissue evidence="1">Leaf</tissue>
    </source>
</reference>
<sequence>MDVQNEESTQLHVLLPRKDTVHQELNSVELPLIAKVNNTLKKCYLSLLFPGKQTEIVQVHAI</sequence>
<organism evidence="1">
    <name type="scientific">Rhizophora mucronata</name>
    <name type="common">Asiatic mangrove</name>
    <dbReference type="NCBI Taxonomy" id="61149"/>
    <lineage>
        <taxon>Eukaryota</taxon>
        <taxon>Viridiplantae</taxon>
        <taxon>Streptophyta</taxon>
        <taxon>Embryophyta</taxon>
        <taxon>Tracheophyta</taxon>
        <taxon>Spermatophyta</taxon>
        <taxon>Magnoliopsida</taxon>
        <taxon>eudicotyledons</taxon>
        <taxon>Gunneridae</taxon>
        <taxon>Pentapetalae</taxon>
        <taxon>rosids</taxon>
        <taxon>fabids</taxon>
        <taxon>Malpighiales</taxon>
        <taxon>Rhizophoraceae</taxon>
        <taxon>Rhizophora</taxon>
    </lineage>
</organism>